<keyword evidence="2" id="KW-0732">Signal</keyword>
<dbReference type="Proteomes" id="UP000504615">
    <property type="component" value="Unplaced"/>
</dbReference>
<dbReference type="RefSeq" id="XP_011630981.1">
    <property type="nucleotide sequence ID" value="XM_011632679.2"/>
</dbReference>
<dbReference type="GeneID" id="105423045"/>
<evidence type="ECO:0000256" key="1">
    <source>
        <dbReference type="SAM" id="MobiDB-lite"/>
    </source>
</evidence>
<accession>A0A6I9WH00</accession>
<gene>
    <name evidence="4" type="primary">LOC105423045</name>
</gene>
<feature type="compositionally biased region" description="Basic and acidic residues" evidence="1">
    <location>
        <begin position="24"/>
        <end position="45"/>
    </location>
</feature>
<sequence length="483" mass="52948">MKLLLTFVICFTVALAAPADKQKRDILPGDPRYGTEHHPHHHEQNPQENEVQVLKAAGGYVGSFTVPDDTVDHSLQVQSEQYGPPNHTPGKPLGSEPFVTGDEKISVPLQVPATSYGIPDITQIGISNLLSPISDDKKSSLLKHEELISFPQTSYGTPVVKTTLPEEPKFDIVHTQKTVIPEIHHEVHNVQQPAVLHKHVDTVPQTVTLPRVKVTTSHVPTEIQGKTLYTYPTSYAYPTYNIPIKTVDHHVRVHVPHPYQVPVTKHVAYPVAVPQTVEVPKPYYVRVPQPVQVTVDRPYPVEVPRPVPYPVPHYVKTSVPATHSHHITTLDTKAIPFQGFFDNTQTSFQNVFGNLPTFGNPLEGFSNPFENLDLSSIPGISSLPFPLPPFFPSQGQNTDTAPIHVESSPAVATNSDTVTVENPALKSETTVTKTSVVQPIAHHTKTSSQVYKPSTACAGCTVTAASNKQEYVQATDANGGYVY</sequence>
<protein>
    <submittedName>
        <fullName evidence="4">Uncharacterized protein LOC105423045 isoform X1</fullName>
    </submittedName>
</protein>
<evidence type="ECO:0000256" key="2">
    <source>
        <dbReference type="SAM" id="SignalP"/>
    </source>
</evidence>
<name>A0A6I9WH00_9HYME</name>
<dbReference type="AlphaFoldDB" id="A0A6I9WH00"/>
<proteinExistence type="predicted"/>
<keyword evidence="3" id="KW-1185">Reference proteome</keyword>
<feature type="chain" id="PRO_5026694670" evidence="2">
    <location>
        <begin position="17"/>
        <end position="483"/>
    </location>
</feature>
<evidence type="ECO:0000313" key="4">
    <source>
        <dbReference type="RefSeq" id="XP_011630981.1"/>
    </source>
</evidence>
<feature type="region of interest" description="Disordered" evidence="1">
    <location>
        <begin position="24"/>
        <end position="49"/>
    </location>
</feature>
<dbReference type="OrthoDB" id="7554863at2759"/>
<reference evidence="4" key="1">
    <citation type="submission" date="2025-08" db="UniProtKB">
        <authorList>
            <consortium name="RefSeq"/>
        </authorList>
    </citation>
    <scope>IDENTIFICATION</scope>
</reference>
<feature type="signal peptide" evidence="2">
    <location>
        <begin position="1"/>
        <end position="16"/>
    </location>
</feature>
<dbReference type="KEGG" id="pbar:105423045"/>
<organism evidence="3 4">
    <name type="scientific">Pogonomyrmex barbatus</name>
    <name type="common">red harvester ant</name>
    <dbReference type="NCBI Taxonomy" id="144034"/>
    <lineage>
        <taxon>Eukaryota</taxon>
        <taxon>Metazoa</taxon>
        <taxon>Ecdysozoa</taxon>
        <taxon>Arthropoda</taxon>
        <taxon>Hexapoda</taxon>
        <taxon>Insecta</taxon>
        <taxon>Pterygota</taxon>
        <taxon>Neoptera</taxon>
        <taxon>Endopterygota</taxon>
        <taxon>Hymenoptera</taxon>
        <taxon>Apocrita</taxon>
        <taxon>Aculeata</taxon>
        <taxon>Formicoidea</taxon>
        <taxon>Formicidae</taxon>
        <taxon>Myrmicinae</taxon>
        <taxon>Pogonomyrmex</taxon>
    </lineage>
</organism>
<evidence type="ECO:0000313" key="3">
    <source>
        <dbReference type="Proteomes" id="UP000504615"/>
    </source>
</evidence>